<protein>
    <submittedName>
        <fullName evidence="4">TonB-dependent receptor</fullName>
    </submittedName>
</protein>
<feature type="signal peptide" evidence="2">
    <location>
        <begin position="1"/>
        <end position="19"/>
    </location>
</feature>
<dbReference type="Pfam" id="PF13715">
    <property type="entry name" value="CarbopepD_reg_2"/>
    <property type="match status" value="1"/>
</dbReference>
<dbReference type="PROSITE" id="PS52016">
    <property type="entry name" value="TONB_DEPENDENT_REC_3"/>
    <property type="match status" value="1"/>
</dbReference>
<keyword evidence="1" id="KW-0472">Membrane</keyword>
<comment type="subcellular location">
    <subcellularLocation>
        <location evidence="1">Cell outer membrane</location>
        <topology evidence="1">Multi-pass membrane protein</topology>
    </subcellularLocation>
</comment>
<keyword evidence="1" id="KW-1134">Transmembrane beta strand</keyword>
<dbReference type="InterPro" id="IPR039426">
    <property type="entry name" value="TonB-dep_rcpt-like"/>
</dbReference>
<keyword evidence="2" id="KW-0732">Signal</keyword>
<comment type="similarity">
    <text evidence="1">Belongs to the TonB-dependent receptor family.</text>
</comment>
<evidence type="ECO:0000259" key="3">
    <source>
        <dbReference type="Pfam" id="PF07715"/>
    </source>
</evidence>
<organism evidence="4 5">
    <name type="scientific">Niabella pedocola</name>
    <dbReference type="NCBI Taxonomy" id="1752077"/>
    <lineage>
        <taxon>Bacteria</taxon>
        <taxon>Pseudomonadati</taxon>
        <taxon>Bacteroidota</taxon>
        <taxon>Chitinophagia</taxon>
        <taxon>Chitinophagales</taxon>
        <taxon>Chitinophagaceae</taxon>
        <taxon>Niabella</taxon>
    </lineage>
</organism>
<accession>A0ABS8PY27</accession>
<name>A0ABS8PY27_9BACT</name>
<dbReference type="SUPFAM" id="SSF56935">
    <property type="entry name" value="Porins"/>
    <property type="match status" value="1"/>
</dbReference>
<dbReference type="InterPro" id="IPR012910">
    <property type="entry name" value="Plug_dom"/>
</dbReference>
<dbReference type="NCBIfam" id="TIGR04056">
    <property type="entry name" value="OMP_RagA_SusC"/>
    <property type="match status" value="1"/>
</dbReference>
<evidence type="ECO:0000313" key="4">
    <source>
        <dbReference type="EMBL" id="MCD2425785.1"/>
    </source>
</evidence>
<keyword evidence="1" id="KW-0813">Transport</keyword>
<keyword evidence="1" id="KW-0812">Transmembrane</keyword>
<dbReference type="EMBL" id="JAJNEC010000007">
    <property type="protein sequence ID" value="MCD2425785.1"/>
    <property type="molecule type" value="Genomic_DNA"/>
</dbReference>
<dbReference type="Proteomes" id="UP001199816">
    <property type="component" value="Unassembled WGS sequence"/>
</dbReference>
<dbReference type="InterPro" id="IPR023997">
    <property type="entry name" value="TonB-dep_OMP_SusC/RagA_CS"/>
</dbReference>
<dbReference type="RefSeq" id="WP_231008359.1">
    <property type="nucleotide sequence ID" value="NZ_JAJNEC010000007.1"/>
</dbReference>
<dbReference type="InterPro" id="IPR037066">
    <property type="entry name" value="Plug_dom_sf"/>
</dbReference>
<dbReference type="Gene3D" id="2.170.130.10">
    <property type="entry name" value="TonB-dependent receptor, plug domain"/>
    <property type="match status" value="1"/>
</dbReference>
<sequence>MLLTTIGCLLLSLAGFSQGKITVVGTVVDTANIPLPNISITVQNNEKQGTATDVNGKFVLEVTPGSMLVFTAVTYNNATYRVPSTPEQDLRITLTTKEVSADEEVIVTAYGKKVRRESVTGSVATIKPDQLRTPASNLTAALAGQVAGIIGFQSSGQPGFDNADFFVRGVTTFGYRQSPLILIDNIELTSDDLARLQVDDIAEFSILKDASATALYGSRGANGVILVTTKRGKVGKPNYNVRYDNSVSTPTQTLKFADPVTYMNLYNEALLTRNPYQLPRFDADKIYFTQRTLDGAPDGNPYVYPAVDWLDLMFKKYSQTKKLNASVSGGSESTQYMVSGSYSEDNGLLKEGAQSIFDGGIKFRNYQLRSNVDVKLTRSTKLSVDLWGIFNDYNGPITNDASGFATDLYYWATHSSPVLFPAFFAPDSANRYTQHILFGNFNGNSPDRSGDNFLPTQGVGYSNPYAQMMRGYRTRNNSRISATARLSQDLNMITKGLNFSGFFTTNRFAQVQYSMTYNPFYYTVNTYNRAANQYELFWLNNKSGLTFNGNGASGSNAVATEYLDISAGDRGSSSFIQMQGILSYDRNFGDHSLNGSLVINRQQTLDPSNVGDYTKVLPTRNLTYAGSARYGYQNRYNLQFDFGYNGSERFDPSHRFGFFPSVSGAWNVSKEKFWRNSKLGDIVTMFKLRASYGKAGNDDIGSQRFFYLSNVNLENTGAGAVFGTNNGYSRPGVTITNYPNPEISWEISRISNYAVEFTLFNALDFIGEYWIRKTTDILQTRLIPSSMGLEATLSGNLGKARSQGLDLTLNYKKTFSNGISLVVMSNSTFSKAKYDYYEEPNYGTEYWRRQTGQYVGQRMGYIAERLFVDDQEAAASPTQIFGTSGRGARGGDIKYRDINGDGVINSSDRVAIGLPNSPQVTYGFGASLNYKSFDLNFRFTGQARASLYMNPNAISPFVSVTGGSPTQILQQFADNHWSEGSQNLYALYPRLGTTTDDVANNSQVSTWWLRDGSLLRLKSTELGYTLPQKWLKRVSVKNARIYLSGINLLRFSSFDLWEPELSLSGSANSAFNYPLLKQYNLGINIQL</sequence>
<dbReference type="NCBIfam" id="TIGR04057">
    <property type="entry name" value="SusC_RagA_signa"/>
    <property type="match status" value="1"/>
</dbReference>
<keyword evidence="4" id="KW-0675">Receptor</keyword>
<reference evidence="4 5" key="1">
    <citation type="submission" date="2021-11" db="EMBL/GenBank/DDBJ databases">
        <title>Genomic of Niabella pedocola.</title>
        <authorList>
            <person name="Wu T."/>
        </authorList>
    </citation>
    <scope>NUCLEOTIDE SEQUENCE [LARGE SCALE GENOMIC DNA]</scope>
    <source>
        <strain evidence="4 5">JCM 31011</strain>
    </source>
</reference>
<proteinExistence type="inferred from homology"/>
<keyword evidence="1" id="KW-0998">Cell outer membrane</keyword>
<feature type="chain" id="PRO_5047095658" evidence="2">
    <location>
        <begin position="20"/>
        <end position="1087"/>
    </location>
</feature>
<evidence type="ECO:0000256" key="1">
    <source>
        <dbReference type="PROSITE-ProRule" id="PRU01360"/>
    </source>
</evidence>
<dbReference type="SUPFAM" id="SSF49464">
    <property type="entry name" value="Carboxypeptidase regulatory domain-like"/>
    <property type="match status" value="1"/>
</dbReference>
<dbReference type="Gene3D" id="2.60.40.1120">
    <property type="entry name" value="Carboxypeptidase-like, regulatory domain"/>
    <property type="match status" value="1"/>
</dbReference>
<evidence type="ECO:0000313" key="5">
    <source>
        <dbReference type="Proteomes" id="UP001199816"/>
    </source>
</evidence>
<dbReference type="Pfam" id="PF07715">
    <property type="entry name" value="Plug"/>
    <property type="match status" value="1"/>
</dbReference>
<dbReference type="InterPro" id="IPR008969">
    <property type="entry name" value="CarboxyPept-like_regulatory"/>
</dbReference>
<keyword evidence="5" id="KW-1185">Reference proteome</keyword>
<comment type="caution">
    <text evidence="4">The sequence shown here is derived from an EMBL/GenBank/DDBJ whole genome shotgun (WGS) entry which is preliminary data.</text>
</comment>
<feature type="domain" description="TonB-dependent receptor plug" evidence="3">
    <location>
        <begin position="117"/>
        <end position="224"/>
    </location>
</feature>
<gene>
    <name evidence="4" type="ORF">LQ567_23575</name>
</gene>
<dbReference type="InterPro" id="IPR023996">
    <property type="entry name" value="TonB-dep_OMP_SusC/RagA"/>
</dbReference>
<evidence type="ECO:0000256" key="2">
    <source>
        <dbReference type="SAM" id="SignalP"/>
    </source>
</evidence>